<dbReference type="InterPro" id="IPR012910">
    <property type="entry name" value="Plug_dom"/>
</dbReference>
<protein>
    <submittedName>
        <fullName evidence="9">TonB-dependent receptor</fullName>
    </submittedName>
</protein>
<dbReference type="PANTHER" id="PTHR40980:SF4">
    <property type="entry name" value="TONB-DEPENDENT RECEPTOR-LIKE BETA-BARREL DOMAIN-CONTAINING PROTEIN"/>
    <property type="match status" value="1"/>
</dbReference>
<dbReference type="InterPro" id="IPR000531">
    <property type="entry name" value="Beta-barrel_TonB"/>
</dbReference>
<dbReference type="InterPro" id="IPR011662">
    <property type="entry name" value="Secretin/TonB_short_N"/>
</dbReference>
<evidence type="ECO:0000256" key="1">
    <source>
        <dbReference type="ARBA" id="ARBA00004442"/>
    </source>
</evidence>
<dbReference type="Gene3D" id="2.60.40.1120">
    <property type="entry name" value="Carboxypeptidase-like, regulatory domain"/>
    <property type="match status" value="1"/>
</dbReference>
<keyword evidence="3" id="KW-0410">Iron transport</keyword>
<evidence type="ECO:0000256" key="4">
    <source>
        <dbReference type="ARBA" id="ARBA00023004"/>
    </source>
</evidence>
<dbReference type="SUPFAM" id="SSF49464">
    <property type="entry name" value="Carboxypeptidase regulatory domain-like"/>
    <property type="match status" value="1"/>
</dbReference>
<dbReference type="Proteomes" id="UP001207742">
    <property type="component" value="Unassembled WGS sequence"/>
</dbReference>
<keyword evidence="7" id="KW-0798">TonB box</keyword>
<comment type="subcellular location">
    <subcellularLocation>
        <location evidence="1 7">Cell outer membrane</location>
    </subcellularLocation>
</comment>
<evidence type="ECO:0000313" key="10">
    <source>
        <dbReference type="Proteomes" id="UP001207742"/>
    </source>
</evidence>
<dbReference type="Pfam" id="PF00593">
    <property type="entry name" value="TonB_dep_Rec_b-barrel"/>
    <property type="match status" value="1"/>
</dbReference>
<keyword evidence="9" id="KW-0675">Receptor</keyword>
<sequence length="1121" mass="126704">MKKKRIIASHVVVRCRYHIMLLLACLFTGLSLQAQDSNRKLQVNFQNATLQEVSAGLEKLSGYAFSYTESNARDYGKRITLSLNNVTITQVLEQLFQGSPLSYLIKGNMIYLRPNPAYRRPGAKGTLKGRVVDFETTQPLVGATVQLSGTAYGVVTDERGFYRLENVPAGNYDMVISYIGYKRDVMSRIAVDDNKERSYDVKLQAGGSLKEVVVDAGPRKVRAVTHNTERQLLQEIRGATGVVSGISNEMIGKTADRNAAEVVKRISGVTVMDDRFIVVRGMNERYNLTYLNGSIAPATELYSKAFAYDLLPSSIIDRILVYKSPVADLSADYAGAGIKIFTKNAMPVRHLDVGVQIAHRPGSTLETINSYTGGKYDFLGFDDGTRKLPAFSPGYFNSGKTQTSVSQEEMVKGFSPELAYGTRKSSPDLQFFVNYYDAYRIGRKQLYNLTSVTYTKETRFYDVYRQLGNTGAFGGPSTDDGGQSFADRNSITNSRQTTEIGKVNVLENLTLKLNDNHQVSFNNFFVNEGRSLTSINDSRRNTGMENMQQYGLGRDIILSFQQRMLYAGNFTGRHLLGQRKTHEVNWNLSYTFDRQDIPDMRVMHFASRGLYLEDPAYGYFSVNTQFGGKMARLFIRNQEKVYNASIDYSWQLHPQFTLKAGTFQMYKVRQVGRRVFWINRGGLPSGESIVQPNSDFEQGWHTGWGHNDNNIIFYRQQDLPTLWNPANFREDKSGLQIYDLTNPVDAYTASEQNNAFYLMGDAKVLRNKLTLNAGVRVEYDRQHLSGAIEYNGIIASVPVDKRKTMVLPSFNATYRPDSLFVIRGGYGRTLNRPEFREITPYNDYDYQSSEYIQGNPKTVTATIDNYDLRFEFYPNNRAQNEVFNIGAFYKHLKDPIEKFRKDINNSDYAGFYSTEISFGNAISANIYGVEMEIKKSLSFIPGSLFRNLSVMLNGALIKSTTVERTQNEGFWDTTTVSGAPLQGQSPYVLNGGLFYENAGWGTKIGLVYNVSGPRIYAKGVVIAERFPDYAKRVRPDLLETPRHLLDLSVTQRIVKSLQAKFSIQNLLAQPVRLVEDYARNQRYDKEVQVENTAGKLVYTGDNIFSSYNPGRYFILSLSYAF</sequence>
<dbReference type="SUPFAM" id="SSF56935">
    <property type="entry name" value="Porins"/>
    <property type="match status" value="1"/>
</dbReference>
<dbReference type="InterPro" id="IPR008969">
    <property type="entry name" value="CarboxyPept-like_regulatory"/>
</dbReference>
<dbReference type="InterPro" id="IPR037066">
    <property type="entry name" value="Plug_dom_sf"/>
</dbReference>
<organism evidence="9 10">
    <name type="scientific">Chitinophaga nivalis</name>
    <dbReference type="NCBI Taxonomy" id="2991709"/>
    <lineage>
        <taxon>Bacteria</taxon>
        <taxon>Pseudomonadati</taxon>
        <taxon>Bacteroidota</taxon>
        <taxon>Chitinophagia</taxon>
        <taxon>Chitinophagales</taxon>
        <taxon>Chitinophagaceae</taxon>
        <taxon>Chitinophaga</taxon>
    </lineage>
</organism>
<dbReference type="RefSeq" id="WP_264733347.1">
    <property type="nucleotide sequence ID" value="NZ_JAPDNR010000001.1"/>
</dbReference>
<comment type="similarity">
    <text evidence="7">Belongs to the TonB-dependent receptor family.</text>
</comment>
<keyword evidence="5 7" id="KW-0472">Membrane</keyword>
<evidence type="ECO:0000313" key="9">
    <source>
        <dbReference type="EMBL" id="MCW3486531.1"/>
    </source>
</evidence>
<dbReference type="Gene3D" id="3.55.50.30">
    <property type="match status" value="1"/>
</dbReference>
<keyword evidence="3" id="KW-0406">Ion transport</keyword>
<keyword evidence="6" id="KW-0998">Cell outer membrane</keyword>
<dbReference type="Gene3D" id="2.170.130.10">
    <property type="entry name" value="TonB-dependent receptor, plug domain"/>
    <property type="match status" value="1"/>
</dbReference>
<dbReference type="Gene3D" id="2.40.170.20">
    <property type="entry name" value="TonB-dependent receptor, beta-barrel domain"/>
    <property type="match status" value="1"/>
</dbReference>
<proteinExistence type="inferred from homology"/>
<keyword evidence="2" id="KW-0813">Transport</keyword>
<dbReference type="Pfam" id="PF07660">
    <property type="entry name" value="STN"/>
    <property type="match status" value="1"/>
</dbReference>
<evidence type="ECO:0000256" key="7">
    <source>
        <dbReference type="RuleBase" id="RU003357"/>
    </source>
</evidence>
<evidence type="ECO:0000256" key="6">
    <source>
        <dbReference type="ARBA" id="ARBA00023237"/>
    </source>
</evidence>
<keyword evidence="10" id="KW-1185">Reference proteome</keyword>
<accession>A0ABT3IRM2</accession>
<evidence type="ECO:0000256" key="5">
    <source>
        <dbReference type="ARBA" id="ARBA00023136"/>
    </source>
</evidence>
<keyword evidence="4" id="KW-0408">Iron</keyword>
<dbReference type="EMBL" id="JAPDNS010000002">
    <property type="protein sequence ID" value="MCW3486531.1"/>
    <property type="molecule type" value="Genomic_DNA"/>
</dbReference>
<comment type="caution">
    <text evidence="9">The sequence shown here is derived from an EMBL/GenBank/DDBJ whole genome shotgun (WGS) entry which is preliminary data.</text>
</comment>
<reference evidence="9 10" key="1">
    <citation type="submission" date="2022-10" db="EMBL/GenBank/DDBJ databases">
        <title>Chitinophaga nivalis PC15 sp. nov., isolated from Pyeongchang county, South Korea.</title>
        <authorList>
            <person name="Trinh H.N."/>
        </authorList>
    </citation>
    <scope>NUCLEOTIDE SEQUENCE [LARGE SCALE GENOMIC DNA]</scope>
    <source>
        <strain evidence="9 10">PC14</strain>
    </source>
</reference>
<name>A0ABT3IRM2_9BACT</name>
<evidence type="ECO:0000259" key="8">
    <source>
        <dbReference type="SMART" id="SM00965"/>
    </source>
</evidence>
<dbReference type="Pfam" id="PF07715">
    <property type="entry name" value="Plug"/>
    <property type="match status" value="1"/>
</dbReference>
<dbReference type="SMART" id="SM00965">
    <property type="entry name" value="STN"/>
    <property type="match status" value="1"/>
</dbReference>
<evidence type="ECO:0000256" key="3">
    <source>
        <dbReference type="ARBA" id="ARBA00022496"/>
    </source>
</evidence>
<dbReference type="Pfam" id="PF13715">
    <property type="entry name" value="CarbopepD_reg_2"/>
    <property type="match status" value="1"/>
</dbReference>
<dbReference type="InterPro" id="IPR036942">
    <property type="entry name" value="Beta-barrel_TonB_sf"/>
</dbReference>
<evidence type="ECO:0000256" key="2">
    <source>
        <dbReference type="ARBA" id="ARBA00022448"/>
    </source>
</evidence>
<feature type="domain" description="Secretin/TonB short N-terminal" evidence="8">
    <location>
        <begin position="63"/>
        <end position="115"/>
    </location>
</feature>
<gene>
    <name evidence="9" type="ORF">OL497_21695</name>
</gene>
<dbReference type="PANTHER" id="PTHR40980">
    <property type="entry name" value="PLUG DOMAIN-CONTAINING PROTEIN"/>
    <property type="match status" value="1"/>
</dbReference>